<sequence>MSASSYTVTRLTLTDFRNYETLRLDPGTGLVALTGPNGAGKTNLIEAVSLLSTGRGLRGALFEDLARQGAPRGWAVAAHVASAQGEVRLGTQWMPEGDTASQTRQVVLDGVPQKSPGILAHHMRVIWLTPAMDRLFAGPASDRRRFLDRLVTANDPEHASRVLVFEKLMRERNLLLEEPRPDPLWLSGLEAQMAEAAAAIAAARLHAIAALQNHIKFLLKGSAFPASILGLQGELEDRIAIMPAVQAEDEYRRLLLESRGLDRAAGRTLNGPHRSDFLVTHEPKAMAAALCSTGEQKALLIGLILAQASSVKEESGAAPVLLLDEVAAHLDGVRRAGLFETLRQLGAQSLMTGTDRALFDGLGKTGEFLHVEGGKVTRQ</sequence>
<comment type="caution">
    <text evidence="1">The sequence shown here is derived from an EMBL/GenBank/DDBJ whole genome shotgun (WGS) entry which is preliminary data.</text>
</comment>
<accession>A0ACC5REZ1</accession>
<name>A0ACC5REZ1_9HYPH</name>
<proteinExistence type="predicted"/>
<evidence type="ECO:0000313" key="2">
    <source>
        <dbReference type="Proteomes" id="UP000616151"/>
    </source>
</evidence>
<dbReference type="Proteomes" id="UP000616151">
    <property type="component" value="Unassembled WGS sequence"/>
</dbReference>
<evidence type="ECO:0000313" key="1">
    <source>
        <dbReference type="EMBL" id="MBK1871015.1"/>
    </source>
</evidence>
<reference evidence="1" key="1">
    <citation type="submission" date="2021-01" db="EMBL/GenBank/DDBJ databases">
        <authorList>
            <person name="Sun Q."/>
        </authorList>
    </citation>
    <scope>NUCLEOTIDE SEQUENCE</scope>
    <source>
        <strain evidence="1">YIM B02566</strain>
    </source>
</reference>
<protein>
    <submittedName>
        <fullName evidence="1">DNA replication/repair protein RecF</fullName>
    </submittedName>
</protein>
<dbReference type="EMBL" id="JAENHL010000008">
    <property type="protein sequence ID" value="MBK1871015.1"/>
    <property type="molecule type" value="Genomic_DNA"/>
</dbReference>
<organism evidence="1 2">
    <name type="scientific">Taklimakanibacter albus</name>
    <dbReference type="NCBI Taxonomy" id="2800327"/>
    <lineage>
        <taxon>Bacteria</taxon>
        <taxon>Pseudomonadati</taxon>
        <taxon>Pseudomonadota</taxon>
        <taxon>Alphaproteobacteria</taxon>
        <taxon>Hyphomicrobiales</taxon>
        <taxon>Aestuariivirgaceae</taxon>
        <taxon>Taklimakanibacter</taxon>
    </lineage>
</organism>
<keyword evidence="2" id="KW-1185">Reference proteome</keyword>
<gene>
    <name evidence="1" type="primary">recF</name>
    <name evidence="1" type="ORF">JHL16_31910</name>
</gene>